<dbReference type="EMBL" id="MGJB01000006">
    <property type="protein sequence ID" value="OGM98897.1"/>
    <property type="molecule type" value="Genomic_DNA"/>
</dbReference>
<dbReference type="Proteomes" id="UP000176893">
    <property type="component" value="Unassembled WGS sequence"/>
</dbReference>
<reference evidence="1 2" key="1">
    <citation type="journal article" date="2016" name="Nat. Commun.">
        <title>Thousands of microbial genomes shed light on interconnected biogeochemical processes in an aquifer system.</title>
        <authorList>
            <person name="Anantharaman K."/>
            <person name="Brown C.T."/>
            <person name="Hug L.A."/>
            <person name="Sharon I."/>
            <person name="Castelle C.J."/>
            <person name="Probst A.J."/>
            <person name="Thomas B.C."/>
            <person name="Singh A."/>
            <person name="Wilkins M.J."/>
            <person name="Karaoz U."/>
            <person name="Brodie E.L."/>
            <person name="Williams K.H."/>
            <person name="Hubbard S.S."/>
            <person name="Banfield J.F."/>
        </authorList>
    </citation>
    <scope>NUCLEOTIDE SEQUENCE [LARGE SCALE GENOMIC DNA]</scope>
</reference>
<protein>
    <submittedName>
        <fullName evidence="1">Uncharacterized protein</fullName>
    </submittedName>
</protein>
<evidence type="ECO:0000313" key="1">
    <source>
        <dbReference type="EMBL" id="OGM98897.1"/>
    </source>
</evidence>
<dbReference type="AlphaFoldDB" id="A0A1F8EE63"/>
<evidence type="ECO:0000313" key="2">
    <source>
        <dbReference type="Proteomes" id="UP000176893"/>
    </source>
</evidence>
<proteinExistence type="predicted"/>
<accession>A0A1F8EE63</accession>
<sequence>MKLDNKNSNSPRVNRPDVTRIVEALLIEPETNKQTKAAYALMEMAFEAGRKFQKENSKTGLNNPNVYVF</sequence>
<name>A0A1F8EE63_9BACT</name>
<dbReference type="STRING" id="1802661.A2649_00845"/>
<comment type="caution">
    <text evidence="1">The sequence shown here is derived from an EMBL/GenBank/DDBJ whole genome shotgun (WGS) entry which is preliminary data.</text>
</comment>
<gene>
    <name evidence="1" type="ORF">A2649_00845</name>
</gene>
<organism evidence="1 2">
    <name type="scientific">Candidatus Yanofskybacteria bacterium RIFCSPHIGHO2_01_FULL_41_26</name>
    <dbReference type="NCBI Taxonomy" id="1802661"/>
    <lineage>
        <taxon>Bacteria</taxon>
        <taxon>Candidatus Yanofskyibacteriota</taxon>
    </lineage>
</organism>